<feature type="compositionally biased region" description="Basic and acidic residues" evidence="8">
    <location>
        <begin position="1194"/>
        <end position="1217"/>
    </location>
</feature>
<dbReference type="GeneID" id="105225999"/>
<accession>A0ABM3J284</accession>
<dbReference type="Proteomes" id="UP001652620">
    <property type="component" value="Chromosome 2"/>
</dbReference>
<keyword evidence="5" id="KW-0862">Zinc</keyword>
<dbReference type="Pfam" id="PF00651">
    <property type="entry name" value="BTB"/>
    <property type="match status" value="1"/>
</dbReference>
<feature type="compositionally biased region" description="Polar residues" evidence="8">
    <location>
        <begin position="215"/>
        <end position="256"/>
    </location>
</feature>
<keyword evidence="11" id="KW-1185">Reference proteome</keyword>
<evidence type="ECO:0000259" key="9">
    <source>
        <dbReference type="PROSITE" id="PS50097"/>
    </source>
</evidence>
<dbReference type="InterPro" id="IPR000210">
    <property type="entry name" value="BTB/POZ_dom"/>
</dbReference>
<evidence type="ECO:0000256" key="3">
    <source>
        <dbReference type="ARBA" id="ARBA00022737"/>
    </source>
</evidence>
<organism evidence="11 12">
    <name type="scientific">Bactrocera dorsalis</name>
    <name type="common">Oriental fruit fly</name>
    <name type="synonym">Dacus dorsalis</name>
    <dbReference type="NCBI Taxonomy" id="27457"/>
    <lineage>
        <taxon>Eukaryota</taxon>
        <taxon>Metazoa</taxon>
        <taxon>Ecdysozoa</taxon>
        <taxon>Arthropoda</taxon>
        <taxon>Hexapoda</taxon>
        <taxon>Insecta</taxon>
        <taxon>Pterygota</taxon>
        <taxon>Neoptera</taxon>
        <taxon>Endopterygota</taxon>
        <taxon>Diptera</taxon>
        <taxon>Brachycera</taxon>
        <taxon>Muscomorpha</taxon>
        <taxon>Tephritoidea</taxon>
        <taxon>Tephritidae</taxon>
        <taxon>Bactrocera</taxon>
        <taxon>Bactrocera</taxon>
    </lineage>
</organism>
<feature type="region of interest" description="Disordered" evidence="8">
    <location>
        <begin position="929"/>
        <end position="974"/>
    </location>
</feature>
<evidence type="ECO:0000259" key="10">
    <source>
        <dbReference type="PROSITE" id="PS50157"/>
    </source>
</evidence>
<dbReference type="SUPFAM" id="SSF57667">
    <property type="entry name" value="beta-beta-alpha zinc fingers"/>
    <property type="match status" value="1"/>
</dbReference>
<feature type="compositionally biased region" description="Low complexity" evidence="8">
    <location>
        <begin position="444"/>
        <end position="453"/>
    </location>
</feature>
<feature type="compositionally biased region" description="Low complexity" evidence="8">
    <location>
        <begin position="483"/>
        <end position="502"/>
    </location>
</feature>
<feature type="domain" description="BTB" evidence="9">
    <location>
        <begin position="46"/>
        <end position="113"/>
    </location>
</feature>
<feature type="compositionally biased region" description="Basic and acidic residues" evidence="8">
    <location>
        <begin position="804"/>
        <end position="820"/>
    </location>
</feature>
<dbReference type="PANTHER" id="PTHR24394:SF38">
    <property type="entry name" value="CENTROSOME-ASSOCIATED ZINC FINGER PROTEIN CP190"/>
    <property type="match status" value="1"/>
</dbReference>
<feature type="compositionally biased region" description="Polar residues" evidence="8">
    <location>
        <begin position="1166"/>
        <end position="1183"/>
    </location>
</feature>
<dbReference type="Gene3D" id="3.30.710.10">
    <property type="entry name" value="Potassium Channel Kv1.1, Chain A"/>
    <property type="match status" value="1"/>
</dbReference>
<dbReference type="SUPFAM" id="SSF54695">
    <property type="entry name" value="POZ domain"/>
    <property type="match status" value="1"/>
</dbReference>
<feature type="compositionally biased region" description="Polar residues" evidence="8">
    <location>
        <begin position="275"/>
        <end position="288"/>
    </location>
</feature>
<evidence type="ECO:0000256" key="1">
    <source>
        <dbReference type="ARBA" id="ARBA00004123"/>
    </source>
</evidence>
<dbReference type="InterPro" id="IPR013087">
    <property type="entry name" value="Znf_C2H2_type"/>
</dbReference>
<dbReference type="CDD" id="cd18311">
    <property type="entry name" value="BTB_POZ_CP190-like"/>
    <property type="match status" value="1"/>
</dbReference>
<dbReference type="InterPro" id="IPR036236">
    <property type="entry name" value="Znf_C2H2_sf"/>
</dbReference>
<dbReference type="SMART" id="SM00225">
    <property type="entry name" value="BTB"/>
    <property type="match status" value="1"/>
</dbReference>
<proteinExistence type="predicted"/>
<feature type="compositionally biased region" description="Basic and acidic residues" evidence="8">
    <location>
        <begin position="1078"/>
        <end position="1089"/>
    </location>
</feature>
<feature type="compositionally biased region" description="Low complexity" evidence="8">
    <location>
        <begin position="195"/>
        <end position="214"/>
    </location>
</feature>
<dbReference type="PROSITE" id="PS00028">
    <property type="entry name" value="ZINC_FINGER_C2H2_1"/>
    <property type="match status" value="2"/>
</dbReference>
<feature type="region of interest" description="Disordered" evidence="8">
    <location>
        <begin position="440"/>
        <end position="459"/>
    </location>
</feature>
<feature type="region of interest" description="Disordered" evidence="8">
    <location>
        <begin position="481"/>
        <end position="514"/>
    </location>
</feature>
<keyword evidence="3" id="KW-0677">Repeat</keyword>
<dbReference type="RefSeq" id="XP_049303332.1">
    <property type="nucleotide sequence ID" value="XM_049447375.1"/>
</dbReference>
<reference evidence="11" key="1">
    <citation type="submission" date="2025-05" db="UniProtKB">
        <authorList>
            <consortium name="RefSeq"/>
        </authorList>
    </citation>
    <scope>NUCLEOTIDE SEQUENCE [LARGE SCALE GENOMIC DNA]</scope>
</reference>
<reference evidence="12" key="2">
    <citation type="submission" date="2025-08" db="UniProtKB">
        <authorList>
            <consortium name="RefSeq"/>
        </authorList>
    </citation>
    <scope>IDENTIFICATION</scope>
    <source>
        <tissue evidence="12">Adult</tissue>
    </source>
</reference>
<dbReference type="PROSITE" id="PS50097">
    <property type="entry name" value="BTB"/>
    <property type="match status" value="1"/>
</dbReference>
<dbReference type="SMART" id="SM00355">
    <property type="entry name" value="ZnF_C2H2"/>
    <property type="match status" value="4"/>
</dbReference>
<dbReference type="InterPro" id="IPR011333">
    <property type="entry name" value="SKP1/BTB/POZ_sf"/>
</dbReference>
<evidence type="ECO:0000256" key="4">
    <source>
        <dbReference type="ARBA" id="ARBA00022771"/>
    </source>
</evidence>
<feature type="compositionally biased region" description="Acidic residues" evidence="8">
    <location>
        <begin position="825"/>
        <end position="837"/>
    </location>
</feature>
<feature type="compositionally biased region" description="Acidic residues" evidence="8">
    <location>
        <begin position="1067"/>
        <end position="1077"/>
    </location>
</feature>
<comment type="subcellular location">
    <subcellularLocation>
        <location evidence="1">Nucleus</location>
    </subcellularLocation>
</comment>
<dbReference type="Gene3D" id="3.30.160.60">
    <property type="entry name" value="Classic Zinc Finger"/>
    <property type="match status" value="1"/>
</dbReference>
<feature type="domain" description="C2H2-type" evidence="10">
    <location>
        <begin position="635"/>
        <end position="663"/>
    </location>
</feature>
<evidence type="ECO:0000256" key="5">
    <source>
        <dbReference type="ARBA" id="ARBA00022833"/>
    </source>
</evidence>
<name>A0ABM3J284_BACDO</name>
<keyword evidence="2" id="KW-0479">Metal-binding</keyword>
<feature type="domain" description="C2H2-type" evidence="10">
    <location>
        <begin position="606"/>
        <end position="634"/>
    </location>
</feature>
<evidence type="ECO:0000256" key="6">
    <source>
        <dbReference type="ARBA" id="ARBA00023242"/>
    </source>
</evidence>
<dbReference type="PANTHER" id="PTHR24394">
    <property type="entry name" value="ZINC FINGER PROTEIN"/>
    <property type="match status" value="1"/>
</dbReference>
<feature type="region of interest" description="Disordered" evidence="8">
    <location>
        <begin position="867"/>
        <end position="903"/>
    </location>
</feature>
<feature type="region of interest" description="Disordered" evidence="8">
    <location>
        <begin position="1149"/>
        <end position="1217"/>
    </location>
</feature>
<evidence type="ECO:0000313" key="11">
    <source>
        <dbReference type="Proteomes" id="UP001652620"/>
    </source>
</evidence>
<feature type="region of interest" description="Disordered" evidence="8">
    <location>
        <begin position="802"/>
        <end position="838"/>
    </location>
</feature>
<keyword evidence="6" id="KW-0539">Nucleus</keyword>
<feature type="compositionally biased region" description="Polar residues" evidence="8">
    <location>
        <begin position="167"/>
        <end position="188"/>
    </location>
</feature>
<feature type="compositionally biased region" description="Acidic residues" evidence="8">
    <location>
        <begin position="951"/>
        <end position="961"/>
    </location>
</feature>
<evidence type="ECO:0000313" key="12">
    <source>
        <dbReference type="RefSeq" id="XP_049303332.1"/>
    </source>
</evidence>
<feature type="compositionally biased region" description="Acidic residues" evidence="8">
    <location>
        <begin position="1184"/>
        <end position="1193"/>
    </location>
</feature>
<feature type="compositionally biased region" description="Basic and acidic residues" evidence="8">
    <location>
        <begin position="929"/>
        <end position="948"/>
    </location>
</feature>
<feature type="region of interest" description="Disordered" evidence="8">
    <location>
        <begin position="1006"/>
        <end position="1135"/>
    </location>
</feature>
<gene>
    <name evidence="12" type="primary">LOC105225999</name>
</gene>
<feature type="region of interest" description="Disordered" evidence="8">
    <location>
        <begin position="1250"/>
        <end position="1277"/>
    </location>
</feature>
<feature type="compositionally biased region" description="Polar residues" evidence="8">
    <location>
        <begin position="1104"/>
        <end position="1115"/>
    </location>
</feature>
<sequence length="1277" mass="141895">MCRSNICSNLESYATDMGEIKSVKVDNWGVFFLQKLQNFFNKTDYCDLTLQFRDNSQLKVHRLVLSACTDYFNVLEQTCEMVDDALIMPNELQADVVVPIVNFMYTGTLEFELKMYGKLLRTAKDMNMTVLLKLLEAHRRTMEGVNRMQRPPSPKPLRRRVPVTGNLPLQQPGVQQRRILTSPNSVSGVQRRIAQTKSVSTNASSSTPATAQSQYRQQIGSTSLIKTNSGNSSNTSQCRTQFGNQSIQESHQTTIKQEPEEPSATSPFEQLRKGYNNNKRPASNTLISPPTKKLNIEDVKEFAEQQRMRKQIAAEYGDDQGEYESSMMEDDIHNDDDDDDLATSSAAATSAAMQPSTSRQTQLQHGATTITINQNEKPPTIVVKDSSNSKMNHAKIIKEVLRQYPHLVKSNKNIKLKIMPSSGDQPQKIIVKKEQLESITSNTQSQSSSQSQSVLRGQASSQTLLKPMEKSQNNLNQTVLQQPAVPKVSPSTTSTTPTNVSVGNVATSSAAPAQKRRIDSKTMHALIALGAENTTGPWLCLRCGVNGRPISIPSYRGFRRHLINTHKEQIDPALCEHCGWRSSTKRELHFHMEVEHKVKTTSYTFPQCLLCSNSFLDTNALNKHMVEAHPDENKQQCIYCNKIFARELQLYNHMKTYHKKQALEDGIIDYSDEEFSESQDAREVIRAPDIASKEKKESKIKIISDISLPSAGTIINMESSNVSTDINAQVGIISEQQEFMETNESAIIASEPKFVTVDGNEMVLTDEQRQEIMAQLNQDHGSGGVVMVLNEHTEYAAETTALSEHQDNMESGSGEKEQARQESNLEAEPEHDEEAMDEGVGNVTAENASAVEDFDDSQIYRELTDTQNTHDDAEGTSDVVSATTVNDDKRNTSSGGGLDESKESIENLEWAENLISAHEMADQEIEAKQQVKENKDADAINQKLKELTGDWSEDENDEEQEAPAAASNTDIDATETIENILEEKNNAIESREEPTIEENVEVVEKVSNKSVEQNTADTESDIAGTPEDNAILQDNNPAYANMDVDDAKGDEDDLDMLMKNLHKEDTEAPEIEDEEKENEGQKVDERSVEDLEVATQIEDIAASSKDTTAVESGNISEEENKTDNTIKAGIASDSSLQREMLEELNIKEEFISESPSAETKIAKASSVETPEPSTTEVKSTESSADTEVDEDKDTDVVIAEKPDNRGEPVEDNDKTVENTIKDVHAETSETSKDNVESIKTTERVNSLISEWAEDEEEDEQIVAPPAATITTEEEGTL</sequence>
<evidence type="ECO:0000256" key="2">
    <source>
        <dbReference type="ARBA" id="ARBA00022723"/>
    </source>
</evidence>
<evidence type="ECO:0000256" key="8">
    <source>
        <dbReference type="SAM" id="MobiDB-lite"/>
    </source>
</evidence>
<feature type="compositionally biased region" description="Acidic residues" evidence="8">
    <location>
        <begin position="1251"/>
        <end position="1260"/>
    </location>
</feature>
<dbReference type="PROSITE" id="PS50157">
    <property type="entry name" value="ZINC_FINGER_C2H2_2"/>
    <property type="match status" value="2"/>
</dbReference>
<protein>
    <submittedName>
        <fullName evidence="12">Centrosome-associated zinc finger protein CP190 isoform X2</fullName>
    </submittedName>
</protein>
<evidence type="ECO:0000256" key="7">
    <source>
        <dbReference type="PROSITE-ProRule" id="PRU00042"/>
    </source>
</evidence>
<keyword evidence="4 7" id="KW-0863">Zinc-finger</keyword>
<feature type="region of interest" description="Disordered" evidence="8">
    <location>
        <begin position="142"/>
        <end position="293"/>
    </location>
</feature>